<organism evidence="2 3">
    <name type="scientific">Pinibacter aurantiacus</name>
    <dbReference type="NCBI Taxonomy" id="2851599"/>
    <lineage>
        <taxon>Bacteria</taxon>
        <taxon>Pseudomonadati</taxon>
        <taxon>Bacteroidota</taxon>
        <taxon>Chitinophagia</taxon>
        <taxon>Chitinophagales</taxon>
        <taxon>Chitinophagaceae</taxon>
        <taxon>Pinibacter</taxon>
    </lineage>
</organism>
<dbReference type="PANTHER" id="PTHR30547">
    <property type="entry name" value="UNCHARACTERIZED PROTEIN YHCG-RELATED"/>
    <property type="match status" value="1"/>
</dbReference>
<protein>
    <recommendedName>
        <fullName evidence="1">YhcG N-terminal domain-containing protein</fullName>
    </recommendedName>
</protein>
<evidence type="ECO:0000313" key="3">
    <source>
        <dbReference type="Proteomes" id="UP000812270"/>
    </source>
</evidence>
<proteinExistence type="predicted"/>
<evidence type="ECO:0000259" key="1">
    <source>
        <dbReference type="Pfam" id="PF17761"/>
    </source>
</evidence>
<dbReference type="AlphaFoldDB" id="A0A9E2W8U0"/>
<sequence length="99" mass="11847">MMEFSKSIINDIKDIILTSRENAIRAVDRQRTLMYWHIGKRIFEKEQQGKDRADYGTPLQNSSLTNWYLNMELGFSKDKLNYIASFIEHFQLRIQCIRN</sequence>
<dbReference type="PANTHER" id="PTHR30547:SF5">
    <property type="entry name" value="NUCLEASE YHCG-RELATED"/>
    <property type="match status" value="1"/>
</dbReference>
<dbReference type="Proteomes" id="UP000812270">
    <property type="component" value="Unassembled WGS sequence"/>
</dbReference>
<feature type="domain" description="YhcG N-terminal" evidence="1">
    <location>
        <begin position="11"/>
        <end position="91"/>
    </location>
</feature>
<reference evidence="2" key="1">
    <citation type="submission" date="2021-06" db="EMBL/GenBank/DDBJ databases">
        <authorList>
            <person name="Huq M.A."/>
        </authorList>
    </citation>
    <scope>NUCLEOTIDE SEQUENCE</scope>
    <source>
        <strain evidence="2">MAH-26</strain>
    </source>
</reference>
<dbReference type="Pfam" id="PF17761">
    <property type="entry name" value="DUF1016_N"/>
    <property type="match status" value="1"/>
</dbReference>
<dbReference type="InterPro" id="IPR041527">
    <property type="entry name" value="YhcG_N"/>
</dbReference>
<dbReference type="EMBL" id="JAHSPG010000013">
    <property type="protein sequence ID" value="MBV4358682.1"/>
    <property type="molecule type" value="Genomic_DNA"/>
</dbReference>
<name>A0A9E2W8U0_9BACT</name>
<accession>A0A9E2W8U0</accession>
<gene>
    <name evidence="2" type="ORF">KTO63_16075</name>
</gene>
<dbReference type="InterPro" id="IPR053148">
    <property type="entry name" value="PD-DEXK-like_domain"/>
</dbReference>
<keyword evidence="3" id="KW-1185">Reference proteome</keyword>
<comment type="caution">
    <text evidence="2">The sequence shown here is derived from an EMBL/GenBank/DDBJ whole genome shotgun (WGS) entry which is preliminary data.</text>
</comment>
<evidence type="ECO:0000313" key="2">
    <source>
        <dbReference type="EMBL" id="MBV4358682.1"/>
    </source>
</evidence>